<dbReference type="NCBIfam" id="TIGR02937">
    <property type="entry name" value="sigma70-ECF"/>
    <property type="match status" value="1"/>
</dbReference>
<evidence type="ECO:0000259" key="7">
    <source>
        <dbReference type="Pfam" id="PF04542"/>
    </source>
</evidence>
<comment type="caution">
    <text evidence="8">The sequence shown here is derived from an EMBL/GenBank/DDBJ whole genome shotgun (WGS) entry which is preliminary data.</text>
</comment>
<feature type="compositionally biased region" description="Low complexity" evidence="5">
    <location>
        <begin position="326"/>
        <end position="335"/>
    </location>
</feature>
<keyword evidence="2" id="KW-0805">Transcription regulation</keyword>
<evidence type="ECO:0000256" key="6">
    <source>
        <dbReference type="SAM" id="Phobius"/>
    </source>
</evidence>
<dbReference type="STRING" id="1912961.BU204_26875"/>
<sequence length="499" mass="52190">MDRTDAELVAGVLAGDREAFAAVYDRYADRLHDFCHSVLRDREEAADAVQDTFVLAAQRLAQLNDPERLRPWLYAVARSVALRRLRDRRRVVLDEVEDMADGDPGPHRAAEQTALRDLVWSAAAGLSDRDRALLDLHVRQGLDGAELGEAMGVSANHAYVLLSRLRDQVERSLGALLIARLGRDDCTELDGLLAGWDGRFSPVMRKRVARHVDGCEVCGDRRRIMVSPFALLAAVPLLPAPPSLRDRVLDEVQLVAHTGTGGPIPVLAPVSMGAAAGSGRTATPSRRLRVLAAAAAVLVLLALLGTTVYFRADPVPGEPIALDVPAVPGTTSAPSSAPPSSRPSSSPPPSATTTTVPTPTTTTEPQEPPAPPPPPAPEAPDPQEPPDQPDPPGDRTAPVVTDAAAADPGLYVEGCWPPTQTSVSAAAGDDVGVVSVVLSWSGPDGSGSSAMSQDGDRWYGTLGSFAQTGTVSWSVTATDAAGNASAPAGGSTDVDYCLG</sequence>
<feature type="compositionally biased region" description="Low complexity" evidence="5">
    <location>
        <begin position="351"/>
        <end position="365"/>
    </location>
</feature>
<feature type="domain" description="RNA polymerase sigma-70 region 2" evidence="7">
    <location>
        <begin position="24"/>
        <end position="90"/>
    </location>
</feature>
<dbReference type="SUPFAM" id="SSF88946">
    <property type="entry name" value="Sigma2 domain of RNA polymerase sigma factors"/>
    <property type="match status" value="1"/>
</dbReference>
<evidence type="ECO:0000256" key="3">
    <source>
        <dbReference type="ARBA" id="ARBA00023082"/>
    </source>
</evidence>
<feature type="transmembrane region" description="Helical" evidence="6">
    <location>
        <begin position="290"/>
        <end position="310"/>
    </location>
</feature>
<dbReference type="Gene3D" id="1.10.1740.10">
    <property type="match status" value="1"/>
</dbReference>
<gene>
    <name evidence="8" type="ORF">BU204_26875</name>
</gene>
<feature type="region of interest" description="Disordered" evidence="5">
    <location>
        <begin position="326"/>
        <end position="399"/>
    </location>
</feature>
<dbReference type="SUPFAM" id="SSF88659">
    <property type="entry name" value="Sigma3 and sigma4 domains of RNA polymerase sigma factors"/>
    <property type="match status" value="1"/>
</dbReference>
<protein>
    <recommendedName>
        <fullName evidence="7">RNA polymerase sigma-70 region 2 domain-containing protein</fullName>
    </recommendedName>
</protein>
<dbReference type="InterPro" id="IPR036388">
    <property type="entry name" value="WH-like_DNA-bd_sf"/>
</dbReference>
<dbReference type="GO" id="GO:0006352">
    <property type="term" value="P:DNA-templated transcription initiation"/>
    <property type="evidence" value="ECO:0007669"/>
    <property type="project" value="InterPro"/>
</dbReference>
<dbReference type="Gene3D" id="1.10.10.10">
    <property type="entry name" value="Winged helix-like DNA-binding domain superfamily/Winged helix DNA-binding domain"/>
    <property type="match status" value="1"/>
</dbReference>
<evidence type="ECO:0000256" key="1">
    <source>
        <dbReference type="ARBA" id="ARBA00010641"/>
    </source>
</evidence>
<reference evidence="8 9" key="1">
    <citation type="submission" date="2016-12" db="EMBL/GenBank/DDBJ databases">
        <title>The draft genome sequence of Actinophytocola sp. 11-183.</title>
        <authorList>
            <person name="Wang W."/>
            <person name="Yuan L."/>
        </authorList>
    </citation>
    <scope>NUCLEOTIDE SEQUENCE [LARGE SCALE GENOMIC DNA]</scope>
    <source>
        <strain evidence="8 9">11-183</strain>
    </source>
</reference>
<dbReference type="InterPro" id="IPR007627">
    <property type="entry name" value="RNA_pol_sigma70_r2"/>
</dbReference>
<evidence type="ECO:0000256" key="2">
    <source>
        <dbReference type="ARBA" id="ARBA00023015"/>
    </source>
</evidence>
<dbReference type="InterPro" id="IPR014284">
    <property type="entry name" value="RNA_pol_sigma-70_dom"/>
</dbReference>
<keyword evidence="6" id="KW-1133">Transmembrane helix</keyword>
<dbReference type="Proteomes" id="UP000185596">
    <property type="component" value="Unassembled WGS sequence"/>
</dbReference>
<proteinExistence type="inferred from homology"/>
<evidence type="ECO:0000256" key="4">
    <source>
        <dbReference type="ARBA" id="ARBA00023163"/>
    </source>
</evidence>
<feature type="compositionally biased region" description="Pro residues" evidence="5">
    <location>
        <begin position="336"/>
        <end position="350"/>
    </location>
</feature>
<evidence type="ECO:0000256" key="5">
    <source>
        <dbReference type="SAM" id="MobiDB-lite"/>
    </source>
</evidence>
<keyword evidence="6" id="KW-0472">Membrane</keyword>
<keyword evidence="6" id="KW-0812">Transmembrane</keyword>
<accession>A0A1Q8CGP0</accession>
<name>A0A1Q8CGP0_9PSEU</name>
<evidence type="ECO:0000313" key="8">
    <source>
        <dbReference type="EMBL" id="OLF13528.1"/>
    </source>
</evidence>
<keyword evidence="9" id="KW-1185">Reference proteome</keyword>
<dbReference type="EMBL" id="MSIE01000054">
    <property type="protein sequence ID" value="OLF13528.1"/>
    <property type="molecule type" value="Genomic_DNA"/>
</dbReference>
<keyword evidence="4" id="KW-0804">Transcription</keyword>
<dbReference type="PANTHER" id="PTHR43133:SF51">
    <property type="entry name" value="RNA POLYMERASE SIGMA FACTOR"/>
    <property type="match status" value="1"/>
</dbReference>
<dbReference type="PANTHER" id="PTHR43133">
    <property type="entry name" value="RNA POLYMERASE ECF-TYPE SIGMA FACTO"/>
    <property type="match status" value="1"/>
</dbReference>
<dbReference type="GO" id="GO:0016987">
    <property type="term" value="F:sigma factor activity"/>
    <property type="evidence" value="ECO:0007669"/>
    <property type="project" value="UniProtKB-KW"/>
</dbReference>
<dbReference type="AlphaFoldDB" id="A0A1Q8CGP0"/>
<dbReference type="Pfam" id="PF04542">
    <property type="entry name" value="Sigma70_r2"/>
    <property type="match status" value="1"/>
</dbReference>
<organism evidence="8 9">
    <name type="scientific">Actinophytocola xanthii</name>
    <dbReference type="NCBI Taxonomy" id="1912961"/>
    <lineage>
        <taxon>Bacteria</taxon>
        <taxon>Bacillati</taxon>
        <taxon>Actinomycetota</taxon>
        <taxon>Actinomycetes</taxon>
        <taxon>Pseudonocardiales</taxon>
        <taxon>Pseudonocardiaceae</taxon>
    </lineage>
</organism>
<dbReference type="InterPro" id="IPR039425">
    <property type="entry name" value="RNA_pol_sigma-70-like"/>
</dbReference>
<dbReference type="RefSeq" id="WP_075128545.1">
    <property type="nucleotide sequence ID" value="NZ_MSIE01000054.1"/>
</dbReference>
<evidence type="ECO:0000313" key="9">
    <source>
        <dbReference type="Proteomes" id="UP000185596"/>
    </source>
</evidence>
<dbReference type="InterPro" id="IPR013324">
    <property type="entry name" value="RNA_pol_sigma_r3/r4-like"/>
</dbReference>
<keyword evidence="3" id="KW-0731">Sigma factor</keyword>
<dbReference type="InterPro" id="IPR013325">
    <property type="entry name" value="RNA_pol_sigma_r2"/>
</dbReference>
<feature type="compositionally biased region" description="Pro residues" evidence="5">
    <location>
        <begin position="366"/>
        <end position="391"/>
    </location>
</feature>
<comment type="similarity">
    <text evidence="1">Belongs to the sigma-70 factor family. ECF subfamily.</text>
</comment>